<keyword evidence="2" id="KW-1185">Reference proteome</keyword>
<reference evidence="1 2" key="1">
    <citation type="submission" date="2023-07" db="EMBL/GenBank/DDBJ databases">
        <title>Comparative genomics of wheat-associated soil bacteria to identify genetic determinants of phenazine resistance.</title>
        <authorList>
            <person name="Mouncey N."/>
        </authorList>
    </citation>
    <scope>NUCLEOTIDE SEQUENCE [LARGE SCALE GENOMIC DNA]</scope>
    <source>
        <strain evidence="1 2">W2I16</strain>
    </source>
</reference>
<gene>
    <name evidence="1" type="ORF">QFZ49_006579</name>
</gene>
<name>A0ABU0RX84_9ACTN</name>
<protein>
    <submittedName>
        <fullName evidence="1">Uncharacterized protein</fullName>
    </submittedName>
</protein>
<evidence type="ECO:0000313" key="1">
    <source>
        <dbReference type="EMBL" id="MDQ0936604.1"/>
    </source>
</evidence>
<organism evidence="1 2">
    <name type="scientific">Streptomyces turgidiscabies</name>
    <dbReference type="NCBI Taxonomy" id="85558"/>
    <lineage>
        <taxon>Bacteria</taxon>
        <taxon>Bacillati</taxon>
        <taxon>Actinomycetota</taxon>
        <taxon>Actinomycetes</taxon>
        <taxon>Kitasatosporales</taxon>
        <taxon>Streptomycetaceae</taxon>
        <taxon>Streptomyces</taxon>
    </lineage>
</organism>
<accession>A0ABU0RX84</accession>
<sequence length="50" mass="5250">MLAERYGDHPALAIDHGTDAMPLPEPAHDLLTGEVAHEIPPGGCAVLRGH</sequence>
<dbReference type="RefSeq" id="WP_307629988.1">
    <property type="nucleotide sequence ID" value="NZ_JAUSZS010000008.1"/>
</dbReference>
<dbReference type="Proteomes" id="UP001223072">
    <property type="component" value="Unassembled WGS sequence"/>
</dbReference>
<evidence type="ECO:0000313" key="2">
    <source>
        <dbReference type="Proteomes" id="UP001223072"/>
    </source>
</evidence>
<dbReference type="EMBL" id="JAUSZS010000008">
    <property type="protein sequence ID" value="MDQ0936604.1"/>
    <property type="molecule type" value="Genomic_DNA"/>
</dbReference>
<proteinExistence type="predicted"/>
<comment type="caution">
    <text evidence="1">The sequence shown here is derived from an EMBL/GenBank/DDBJ whole genome shotgun (WGS) entry which is preliminary data.</text>
</comment>